<dbReference type="VEuPathDB" id="ToxoDB:CSUI_003927"/>
<gene>
    <name evidence="1" type="ORF">CSUI_003927</name>
</gene>
<evidence type="ECO:0000313" key="1">
    <source>
        <dbReference type="EMBL" id="PHJ22227.1"/>
    </source>
</evidence>
<name>A0A2C6KZ10_9APIC</name>
<proteinExistence type="predicted"/>
<dbReference type="AlphaFoldDB" id="A0A2C6KZ10"/>
<comment type="caution">
    <text evidence="1">The sequence shown here is derived from an EMBL/GenBank/DDBJ whole genome shotgun (WGS) entry which is preliminary data.</text>
</comment>
<accession>A0A2C6KZ10</accession>
<dbReference type="Proteomes" id="UP000221165">
    <property type="component" value="Unassembled WGS sequence"/>
</dbReference>
<keyword evidence="2" id="KW-1185">Reference proteome</keyword>
<protein>
    <submittedName>
        <fullName evidence="1">Uncharacterized protein</fullName>
    </submittedName>
</protein>
<reference evidence="1 2" key="1">
    <citation type="journal article" date="2017" name="Int. J. Parasitol.">
        <title>The genome of the protozoan parasite Cystoisospora suis and a reverse vaccinology approach to identify vaccine candidates.</title>
        <authorList>
            <person name="Palmieri N."/>
            <person name="Shrestha A."/>
            <person name="Ruttkowski B."/>
            <person name="Beck T."/>
            <person name="Vogl C."/>
            <person name="Tomley F."/>
            <person name="Blake D.P."/>
            <person name="Joachim A."/>
        </authorList>
    </citation>
    <scope>NUCLEOTIDE SEQUENCE [LARGE SCALE GENOMIC DNA]</scope>
    <source>
        <strain evidence="1 2">Wien I</strain>
    </source>
</reference>
<dbReference type="GeneID" id="94427333"/>
<dbReference type="RefSeq" id="XP_067923904.1">
    <property type="nucleotide sequence ID" value="XM_068064122.1"/>
</dbReference>
<sequence>MYLSLSIYLSLIYVSKYRFTVLCAIQDARVIFA</sequence>
<dbReference type="EMBL" id="MIGC01001773">
    <property type="protein sequence ID" value="PHJ22227.1"/>
    <property type="molecule type" value="Genomic_DNA"/>
</dbReference>
<evidence type="ECO:0000313" key="2">
    <source>
        <dbReference type="Proteomes" id="UP000221165"/>
    </source>
</evidence>
<organism evidence="1 2">
    <name type="scientific">Cystoisospora suis</name>
    <dbReference type="NCBI Taxonomy" id="483139"/>
    <lineage>
        <taxon>Eukaryota</taxon>
        <taxon>Sar</taxon>
        <taxon>Alveolata</taxon>
        <taxon>Apicomplexa</taxon>
        <taxon>Conoidasida</taxon>
        <taxon>Coccidia</taxon>
        <taxon>Eucoccidiorida</taxon>
        <taxon>Eimeriorina</taxon>
        <taxon>Sarcocystidae</taxon>
        <taxon>Cystoisospora</taxon>
    </lineage>
</organism>